<evidence type="ECO:0000256" key="4">
    <source>
        <dbReference type="ARBA" id="ARBA00022960"/>
    </source>
</evidence>
<evidence type="ECO:0000256" key="10">
    <source>
        <dbReference type="HAMAP-Rule" id="MF_02078"/>
    </source>
</evidence>
<comment type="caution">
    <text evidence="11">The sequence shown here is derived from an EMBL/GenBank/DDBJ whole genome shotgun (WGS) entry which is preliminary data.</text>
</comment>
<dbReference type="EMBL" id="JAGSSW010000004">
    <property type="protein sequence ID" value="MBR8463907.1"/>
    <property type="molecule type" value="Genomic_DNA"/>
</dbReference>
<dbReference type="CDD" id="cd13123">
    <property type="entry name" value="MATE_MurJ_like"/>
    <property type="match status" value="1"/>
</dbReference>
<feature type="transmembrane region" description="Helical" evidence="10">
    <location>
        <begin position="80"/>
        <end position="106"/>
    </location>
</feature>
<dbReference type="InterPro" id="IPR051050">
    <property type="entry name" value="Lipid_II_flippase_MurJ/MviN"/>
</dbReference>
<accession>A0ABS5HIG2</accession>
<name>A0ABS5HIG2_9BACT</name>
<feature type="transmembrane region" description="Helical" evidence="10">
    <location>
        <begin position="441"/>
        <end position="458"/>
    </location>
</feature>
<comment type="similarity">
    <text evidence="9 10">Belongs to the MurJ/MviN family.</text>
</comment>
<keyword evidence="10" id="KW-0961">Cell wall biogenesis/degradation</keyword>
<evidence type="ECO:0000256" key="1">
    <source>
        <dbReference type="ARBA" id="ARBA00004651"/>
    </source>
</evidence>
<dbReference type="PANTHER" id="PTHR47019">
    <property type="entry name" value="LIPID II FLIPPASE MURJ"/>
    <property type="match status" value="1"/>
</dbReference>
<keyword evidence="3 10" id="KW-0812">Transmembrane</keyword>
<feature type="transmembrane region" description="Helical" evidence="10">
    <location>
        <begin position="384"/>
        <end position="403"/>
    </location>
</feature>
<keyword evidence="5 10" id="KW-0573">Peptidoglycan synthesis</keyword>
<keyword evidence="10" id="KW-0813">Transport</keyword>
<dbReference type="NCBIfam" id="TIGR01695">
    <property type="entry name" value="murJ_mviN"/>
    <property type="match status" value="1"/>
</dbReference>
<feature type="transmembrane region" description="Helical" evidence="10">
    <location>
        <begin position="25"/>
        <end position="44"/>
    </location>
</feature>
<evidence type="ECO:0000256" key="2">
    <source>
        <dbReference type="ARBA" id="ARBA00022475"/>
    </source>
</evidence>
<feature type="transmembrane region" description="Helical" evidence="10">
    <location>
        <begin position="151"/>
        <end position="171"/>
    </location>
</feature>
<evidence type="ECO:0000256" key="3">
    <source>
        <dbReference type="ARBA" id="ARBA00022692"/>
    </source>
</evidence>
<comment type="caution">
    <text evidence="10">Lacks conserved residue(s) required for the propagation of feature annotation.</text>
</comment>
<feature type="transmembrane region" description="Helical" evidence="10">
    <location>
        <begin position="126"/>
        <end position="144"/>
    </location>
</feature>
<evidence type="ECO:0000256" key="9">
    <source>
        <dbReference type="ARBA" id="ARBA00061532"/>
    </source>
</evidence>
<keyword evidence="12" id="KW-1185">Reference proteome</keyword>
<dbReference type="HAMAP" id="MF_02078">
    <property type="entry name" value="MurJ_MviN"/>
    <property type="match status" value="1"/>
</dbReference>
<dbReference type="PANTHER" id="PTHR47019:SF1">
    <property type="entry name" value="LIPID II FLIPPASE MURJ"/>
    <property type="match status" value="1"/>
</dbReference>
<gene>
    <name evidence="10 11" type="primary">murJ</name>
    <name evidence="11" type="ORF">KDD93_04870</name>
</gene>
<feature type="transmembrane region" description="Helical" evidence="10">
    <location>
        <begin position="177"/>
        <end position="200"/>
    </location>
</feature>
<feature type="transmembrane region" description="Helical" evidence="10">
    <location>
        <begin position="352"/>
        <end position="372"/>
    </location>
</feature>
<comment type="subcellular location">
    <subcellularLocation>
        <location evidence="1 10">Cell membrane</location>
        <topology evidence="1 10">Multi-pass membrane protein</topology>
    </subcellularLocation>
</comment>
<keyword evidence="4 10" id="KW-0133">Cell shape</keyword>
<sequence>MFIKGFFSNSVGILISRILGLIRDLLTATVLGAGVFSDIFFIAFKIPNLFRRIFGEGAFTQAFLPNFTKTAKKAVFSADIFLKFLLFIGILTLLINLFTPQFIRIIASGLDDTAIANATPLVQINFYYLALIYIVTFLGSLLQYRGHFATTAFSTALLNLAMILSLLLARGKDEQTVAYYLSFGVVMGGILQVLAHIIALKFNNLNRLFYGGLNGYIKGKRTNLKGFFTNFYHGLLGSSAMQISAFIDTWLASFLVSGSISYMFYANRISQLPLAIFAIALSQALFPKITRLLKANDEVNALVWTKKSFYILLTALLGATAGGIILAEPIIWLLFERGNFDRADTLECAKVLIAYMVGLVPFGLAKIFSLWLYAKMQQKMAARISLICLGINLILAIILMQPFGASGLALASSLGGFLQLVLYIKAFGFGRFLGIIEAKKFIIITFALAILCGILIYLKDILYANL</sequence>
<feature type="transmembrane region" description="Helical" evidence="10">
    <location>
        <begin position="309"/>
        <end position="332"/>
    </location>
</feature>
<evidence type="ECO:0000256" key="6">
    <source>
        <dbReference type="ARBA" id="ARBA00022989"/>
    </source>
</evidence>
<evidence type="ECO:0000313" key="11">
    <source>
        <dbReference type="EMBL" id="MBR8463907.1"/>
    </source>
</evidence>
<proteinExistence type="inferred from homology"/>
<keyword evidence="2 10" id="KW-1003">Cell membrane</keyword>
<evidence type="ECO:0000256" key="8">
    <source>
        <dbReference type="ARBA" id="ARBA00060041"/>
    </source>
</evidence>
<evidence type="ECO:0000313" key="12">
    <source>
        <dbReference type="Proteomes" id="UP000682951"/>
    </source>
</evidence>
<evidence type="ECO:0000256" key="7">
    <source>
        <dbReference type="ARBA" id="ARBA00023136"/>
    </source>
</evidence>
<comment type="pathway">
    <text evidence="10">Cell wall biogenesis; peptidoglycan biosynthesis.</text>
</comment>
<evidence type="ECO:0000256" key="5">
    <source>
        <dbReference type="ARBA" id="ARBA00022984"/>
    </source>
</evidence>
<keyword evidence="7 10" id="KW-0472">Membrane</keyword>
<feature type="transmembrane region" description="Helical" evidence="10">
    <location>
        <begin position="409"/>
        <end position="429"/>
    </location>
</feature>
<comment type="function">
    <text evidence="8 10">Involved in peptidoglycan biosynthesis. Transports lipid-linked peptidoglycan precursors from the inner to the outer leaflet of the cytoplasmic membrane.</text>
</comment>
<reference evidence="11 12" key="1">
    <citation type="submission" date="2021-04" db="EMBL/GenBank/DDBJ databases">
        <title>Molecular and phenotypic characterization and identification of bacterial isolates recovered from the Anatolian ground squirrels (Spermophilus xanthoprymnus) and which have the potential to form a new species in the Campylobacter genus.</title>
        <authorList>
            <person name="Aydin F."/>
            <person name="Abay S."/>
            <person name="Kayman T."/>
            <person name="Karakaya E."/>
            <person name="Mustak H.K."/>
            <person name="Mustak I.B."/>
            <person name="Bilgin N."/>
            <person name="Duzler A."/>
            <person name="Sahin O."/>
            <person name="Guran O."/>
            <person name="Saticioglu I.B."/>
        </authorList>
    </citation>
    <scope>NUCLEOTIDE SEQUENCE [LARGE SCALE GENOMIC DNA]</scope>
    <source>
        <strain evidence="12">faydin-G24</strain>
    </source>
</reference>
<protein>
    <recommendedName>
        <fullName evidence="10">Probable lipid II flippase MurJ</fullName>
    </recommendedName>
</protein>
<dbReference type="PRINTS" id="PR01806">
    <property type="entry name" value="VIRFACTRMVIN"/>
</dbReference>
<dbReference type="RefSeq" id="WP_212141935.1">
    <property type="nucleotide sequence ID" value="NZ_JAGSSW010000004.1"/>
</dbReference>
<dbReference type="Pfam" id="PF03023">
    <property type="entry name" value="MurJ"/>
    <property type="match status" value="1"/>
</dbReference>
<keyword evidence="6 10" id="KW-1133">Transmembrane helix</keyword>
<dbReference type="InterPro" id="IPR004268">
    <property type="entry name" value="MurJ"/>
</dbReference>
<dbReference type="Proteomes" id="UP000682951">
    <property type="component" value="Unassembled WGS sequence"/>
</dbReference>
<organism evidence="11 12">
    <name type="scientific">Campylobacter anatolicus</name>
    <dbReference type="NCBI Taxonomy" id="2829105"/>
    <lineage>
        <taxon>Bacteria</taxon>
        <taxon>Pseudomonadati</taxon>
        <taxon>Campylobacterota</taxon>
        <taxon>Epsilonproteobacteria</taxon>
        <taxon>Campylobacterales</taxon>
        <taxon>Campylobacteraceae</taxon>
        <taxon>Campylobacter</taxon>
    </lineage>
</organism>
<feature type="transmembrane region" description="Helical" evidence="10">
    <location>
        <begin position="271"/>
        <end position="289"/>
    </location>
</feature>